<sequence length="810" mass="92029">MSDQVAEGRIRRKRSTSLRLYVEKEVAAKRVCGTTTIPLDEEEQVEMAMRESLRDSNSTMQHENSSPFGKSFCSTSRIASTSANHQTRIDRFYKGRQSASASKTPFDIDLARSRVQVQPRVDVMLEGVAKDQLGQAWAKWFQANDVPGRKADCPYFRSAVMLTQQFGEGVPIPRGKEIDGRYLDMNFADMEAHMAEFKDDWKDYGVSIMCDSWTGPTMMSIINFMICCNGRMFFHKSVDATGLIQNADYILEILLKVVADEVGAKNVVQIVTDNGSNYKKACQQLIAIYPTITWQPCSAHTINLMLKDIARFPDVEEVVESAKRICRFLYNHNRLHAMMRERIGGELVRWNATRFGTVFIFLQSFWDRKDKFKQWMTTDEWENCPWAGTADHDFTYDCLTKKNWWRDMEVVLKAVSPIYSVLRLADQQKNVSISSFLPKMLNAMKEIRGNLSVDDIQKNLLDRLMGKVNTRLNYLLTDTLMVAAAALDPKALYTSKLARNPKAKHAVTLAIKKLARSSSKASAAIDQFTLFSKQGGLFGGQEAKKSALNGRCSAADWWDQYGGDCSELQEVARRIVSQCMSSSGCERNWSTFALVHTKLRNRLSHEKLHKLVFVHYNLKLRIQHFYDDMQSLQEMQTNHERDCDPCSIMINVAMYDEGNPILDWLCSSRSESVPTLDEYDDRSESPNPSRFVIEELGIDEEEVAAFRKKISGKRGKKRKERFEEEEDIASDFESQSDSDQQRSPICAESEESSSDSSEGDDDGHDGRASVVASQLGDGGSGARDAAADEQPTFLRPRSKRLKKRNLKNLY</sequence>
<feature type="domain" description="HAT C-terminal dimerisation" evidence="3">
    <location>
        <begin position="554"/>
        <end position="618"/>
    </location>
</feature>
<organism evidence="4 5">
    <name type="scientific">Urochloa decumbens</name>
    <dbReference type="NCBI Taxonomy" id="240449"/>
    <lineage>
        <taxon>Eukaryota</taxon>
        <taxon>Viridiplantae</taxon>
        <taxon>Streptophyta</taxon>
        <taxon>Embryophyta</taxon>
        <taxon>Tracheophyta</taxon>
        <taxon>Spermatophyta</taxon>
        <taxon>Magnoliopsida</taxon>
        <taxon>Liliopsida</taxon>
        <taxon>Poales</taxon>
        <taxon>Poaceae</taxon>
        <taxon>PACMAD clade</taxon>
        <taxon>Panicoideae</taxon>
        <taxon>Panicodae</taxon>
        <taxon>Paniceae</taxon>
        <taxon>Melinidinae</taxon>
        <taxon>Urochloa</taxon>
    </lineage>
</organism>
<proteinExistence type="predicted"/>
<evidence type="ECO:0008006" key="6">
    <source>
        <dbReference type="Google" id="ProtNLM"/>
    </source>
</evidence>
<feature type="compositionally biased region" description="Basic residues" evidence="1">
    <location>
        <begin position="796"/>
        <end position="810"/>
    </location>
</feature>
<feature type="region of interest" description="Disordered" evidence="1">
    <location>
        <begin position="714"/>
        <end position="810"/>
    </location>
</feature>
<reference evidence="4 5" key="2">
    <citation type="submission" date="2024-10" db="EMBL/GenBank/DDBJ databases">
        <authorList>
            <person name="Ryan C."/>
        </authorList>
    </citation>
    <scope>NUCLEOTIDE SEQUENCE [LARGE SCALE GENOMIC DNA]</scope>
</reference>
<dbReference type="InterPro" id="IPR007021">
    <property type="entry name" value="DUF659"/>
</dbReference>
<evidence type="ECO:0000259" key="2">
    <source>
        <dbReference type="Pfam" id="PF04937"/>
    </source>
</evidence>
<keyword evidence="5" id="KW-1185">Reference proteome</keyword>
<dbReference type="InterPro" id="IPR012337">
    <property type="entry name" value="RNaseH-like_sf"/>
</dbReference>
<accession>A0ABC9E733</accession>
<dbReference type="PANTHER" id="PTHR46951">
    <property type="entry name" value="BED-TYPE DOMAIN-CONTAINING PROTEIN"/>
    <property type="match status" value="1"/>
</dbReference>
<feature type="compositionally biased region" description="Acidic residues" evidence="1">
    <location>
        <begin position="748"/>
        <end position="763"/>
    </location>
</feature>
<dbReference type="Proteomes" id="UP001497457">
    <property type="component" value="Chromosome 36b"/>
</dbReference>
<dbReference type="Pfam" id="PF05699">
    <property type="entry name" value="Dimer_Tnp_hAT"/>
    <property type="match status" value="1"/>
</dbReference>
<dbReference type="InterPro" id="IPR008906">
    <property type="entry name" value="HATC_C_dom"/>
</dbReference>
<evidence type="ECO:0000259" key="3">
    <source>
        <dbReference type="Pfam" id="PF05699"/>
    </source>
</evidence>
<evidence type="ECO:0000313" key="5">
    <source>
        <dbReference type="Proteomes" id="UP001497457"/>
    </source>
</evidence>
<feature type="domain" description="DUF659" evidence="2">
    <location>
        <begin position="174"/>
        <end position="325"/>
    </location>
</feature>
<gene>
    <name evidence="4" type="ORF">URODEC1_LOCUS91861</name>
</gene>
<feature type="compositionally biased region" description="Acidic residues" evidence="1">
    <location>
        <begin position="723"/>
        <end position="736"/>
    </location>
</feature>
<evidence type="ECO:0000313" key="4">
    <source>
        <dbReference type="EMBL" id="CAL5050979.1"/>
    </source>
</evidence>
<reference evidence="5" key="1">
    <citation type="submission" date="2024-06" db="EMBL/GenBank/DDBJ databases">
        <authorList>
            <person name="Ryan C."/>
        </authorList>
    </citation>
    <scope>NUCLEOTIDE SEQUENCE [LARGE SCALE GENOMIC DNA]</scope>
</reference>
<dbReference type="Pfam" id="PF04937">
    <property type="entry name" value="DUF659"/>
    <property type="match status" value="1"/>
</dbReference>
<dbReference type="AlphaFoldDB" id="A0ABC9E733"/>
<dbReference type="PANTHER" id="PTHR46951:SF2">
    <property type="entry name" value="BED-TYPE DOMAIN-CONTAINING PROTEIN"/>
    <property type="match status" value="1"/>
</dbReference>
<protein>
    <recommendedName>
        <fullName evidence="6">Transposase</fullName>
    </recommendedName>
</protein>
<dbReference type="EMBL" id="OZ075146">
    <property type="protein sequence ID" value="CAL5050979.1"/>
    <property type="molecule type" value="Genomic_DNA"/>
</dbReference>
<evidence type="ECO:0000256" key="1">
    <source>
        <dbReference type="SAM" id="MobiDB-lite"/>
    </source>
</evidence>
<name>A0ABC9E733_9POAL</name>
<dbReference type="SUPFAM" id="SSF53098">
    <property type="entry name" value="Ribonuclease H-like"/>
    <property type="match status" value="1"/>
</dbReference>